<accession>A0AAJ7PBE7</accession>
<keyword evidence="2" id="KW-1185">Reference proteome</keyword>
<dbReference type="GeneID" id="100899015"/>
<feature type="region of interest" description="Disordered" evidence="1">
    <location>
        <begin position="135"/>
        <end position="177"/>
    </location>
</feature>
<dbReference type="KEGG" id="goe:100899015"/>
<dbReference type="AlphaFoldDB" id="A0AAJ7PBE7"/>
<organism evidence="2 3">
    <name type="scientific">Galendromus occidentalis</name>
    <name type="common">western predatory mite</name>
    <dbReference type="NCBI Taxonomy" id="34638"/>
    <lineage>
        <taxon>Eukaryota</taxon>
        <taxon>Metazoa</taxon>
        <taxon>Ecdysozoa</taxon>
        <taxon>Arthropoda</taxon>
        <taxon>Chelicerata</taxon>
        <taxon>Arachnida</taxon>
        <taxon>Acari</taxon>
        <taxon>Parasitiformes</taxon>
        <taxon>Mesostigmata</taxon>
        <taxon>Gamasina</taxon>
        <taxon>Phytoseioidea</taxon>
        <taxon>Phytoseiidae</taxon>
        <taxon>Typhlodrominae</taxon>
        <taxon>Galendromus</taxon>
    </lineage>
</organism>
<name>A0AAJ7PBE7_9ACAR</name>
<evidence type="ECO:0000313" key="2">
    <source>
        <dbReference type="Proteomes" id="UP000694867"/>
    </source>
</evidence>
<dbReference type="RefSeq" id="XP_018497181.1">
    <property type="nucleotide sequence ID" value="XM_018641665.1"/>
</dbReference>
<evidence type="ECO:0000313" key="3">
    <source>
        <dbReference type="RefSeq" id="XP_018497181.1"/>
    </source>
</evidence>
<feature type="region of interest" description="Disordered" evidence="1">
    <location>
        <begin position="65"/>
        <end position="87"/>
    </location>
</feature>
<protein>
    <submittedName>
        <fullName evidence="3">GATA zinc finger domain-containing protein 10</fullName>
    </submittedName>
</protein>
<sequence length="177" mass="20691">MEASPNFGAHSAPGSHRDIDRIGIDLRNIKHELADMSLNDHIGSVNLIMPGSADIVMPSTALVRSASVREPQAPPSGRRGRRTTTPYQRRIDQLEERVGQLINIVAQQQQQHHQQQQQHHQQQQQLINIVAQQQQQQRQQRRRRRRRLRRQRQQQQQQQQRHEIPSELVEFVGEFDP</sequence>
<dbReference type="Proteomes" id="UP000694867">
    <property type="component" value="Unplaced"/>
</dbReference>
<proteinExistence type="predicted"/>
<reference evidence="3" key="1">
    <citation type="submission" date="2025-08" db="UniProtKB">
        <authorList>
            <consortium name="RefSeq"/>
        </authorList>
    </citation>
    <scope>IDENTIFICATION</scope>
</reference>
<feature type="compositionally biased region" description="Basic residues" evidence="1">
    <location>
        <begin position="139"/>
        <end position="152"/>
    </location>
</feature>
<gene>
    <name evidence="3" type="primary">LOC100899015</name>
</gene>
<evidence type="ECO:0000256" key="1">
    <source>
        <dbReference type="SAM" id="MobiDB-lite"/>
    </source>
</evidence>